<feature type="transmembrane region" description="Helical" evidence="8">
    <location>
        <begin position="536"/>
        <end position="553"/>
    </location>
</feature>
<feature type="compositionally biased region" description="Basic and acidic residues" evidence="7">
    <location>
        <begin position="30"/>
        <end position="44"/>
    </location>
</feature>
<evidence type="ECO:0000256" key="3">
    <source>
        <dbReference type="ARBA" id="ARBA00022692"/>
    </source>
</evidence>
<keyword evidence="5 8" id="KW-0472">Membrane</keyword>
<feature type="region of interest" description="Disordered" evidence="7">
    <location>
        <begin position="1"/>
        <end position="48"/>
    </location>
</feature>
<feature type="transmembrane region" description="Helical" evidence="8">
    <location>
        <begin position="366"/>
        <end position="388"/>
    </location>
</feature>
<evidence type="ECO:0000256" key="1">
    <source>
        <dbReference type="ARBA" id="ARBA00004141"/>
    </source>
</evidence>
<comment type="subcellular location">
    <subcellularLocation>
        <location evidence="1">Membrane</location>
        <topology evidence="1">Multi-pass membrane protein</topology>
    </subcellularLocation>
</comment>
<organism evidence="10 11">
    <name type="scientific">Neonectria ditissima</name>
    <dbReference type="NCBI Taxonomy" id="78410"/>
    <lineage>
        <taxon>Eukaryota</taxon>
        <taxon>Fungi</taxon>
        <taxon>Dikarya</taxon>
        <taxon>Ascomycota</taxon>
        <taxon>Pezizomycotina</taxon>
        <taxon>Sordariomycetes</taxon>
        <taxon>Hypocreomycetidae</taxon>
        <taxon>Hypocreales</taxon>
        <taxon>Nectriaceae</taxon>
        <taxon>Neonectria</taxon>
    </lineage>
</organism>
<evidence type="ECO:0000256" key="4">
    <source>
        <dbReference type="ARBA" id="ARBA00022989"/>
    </source>
</evidence>
<dbReference type="OrthoDB" id="10021397at2759"/>
<keyword evidence="4 8" id="KW-1133">Transmembrane helix</keyword>
<dbReference type="PANTHER" id="PTHR23501">
    <property type="entry name" value="MAJOR FACILITATOR SUPERFAMILY"/>
    <property type="match status" value="1"/>
</dbReference>
<keyword evidence="3 8" id="KW-0812">Transmembrane</keyword>
<keyword evidence="2" id="KW-0813">Transport</keyword>
<evidence type="ECO:0000259" key="9">
    <source>
        <dbReference type="PROSITE" id="PS50850"/>
    </source>
</evidence>
<feature type="domain" description="Major facilitator superfamily (MFS) profile" evidence="9">
    <location>
        <begin position="68"/>
        <end position="559"/>
    </location>
</feature>
<feature type="transmembrane region" description="Helical" evidence="8">
    <location>
        <begin position="219"/>
        <end position="241"/>
    </location>
</feature>
<dbReference type="SUPFAM" id="SSF103473">
    <property type="entry name" value="MFS general substrate transporter"/>
    <property type="match status" value="1"/>
</dbReference>
<reference evidence="10 11" key="1">
    <citation type="submission" date="2015-09" db="EMBL/GenBank/DDBJ databases">
        <title>Draft genome of a European isolate of the apple canker pathogen Neonectria ditissima.</title>
        <authorList>
            <person name="Gomez-Cortecero A."/>
            <person name="Harrison R.J."/>
            <person name="Armitage A.D."/>
        </authorList>
    </citation>
    <scope>NUCLEOTIDE SEQUENCE [LARGE SCALE GENOMIC DNA]</scope>
    <source>
        <strain evidence="10 11">R09/05</strain>
    </source>
</reference>
<feature type="transmembrane region" description="Helical" evidence="8">
    <location>
        <begin position="291"/>
        <end position="310"/>
    </location>
</feature>
<evidence type="ECO:0000256" key="8">
    <source>
        <dbReference type="SAM" id="Phobius"/>
    </source>
</evidence>
<feature type="transmembrane region" description="Helical" evidence="8">
    <location>
        <begin position="191"/>
        <end position="213"/>
    </location>
</feature>
<dbReference type="InterPro" id="IPR036259">
    <property type="entry name" value="MFS_trans_sf"/>
</dbReference>
<feature type="transmembrane region" description="Helical" evidence="8">
    <location>
        <begin position="102"/>
        <end position="121"/>
    </location>
</feature>
<comment type="caution">
    <text evidence="10">The sequence shown here is derived from an EMBL/GenBank/DDBJ whole genome shotgun (WGS) entry which is preliminary data.</text>
</comment>
<sequence length="580" mass="63070">MASDEKQAAATGDGSISTPCTTVIDGSDSISDRKGQTGDFEKVQDGSSPVKRVEKAPSFDRDWRFWMIMLTLAVGVLLVSLENTVVITSLPTIVADLEIGSSYIWISNVFFLTSAVPQPLFGQLCNLFGRKRVMVFVFAAYTLGSGIAGGANGAAMIITGRAIQGVGSGGLNMAADVIMSDMVPLRYRGNYIAMLLLIATVGFAIGPFVGGIIVEHTTWRWVFYLNLPIGAIGMIVSYFFLNLKYNREESVMAKLRRIDYVGNFILIASAISILIALTWAGPVYAWSDARILAPLLVGFAGLVGFVVFEASGIPVEPVMPIRLFPNRTSYIIYLNTFLNSMLIFWCFFFLPLYFQAVQLSSPSRSGVQLFPVTLIAVPGAALSAVALARWGKYKILHVLGFLMMTTGVGTLALLKKDSPTVAWVLIQAFPAVGSGFLLNTLLPAFQASLAESDQASATGMWAFIRSFGLVWGVAVASAIFNSYVKQYSSLIDDPFARETLSNGDAYGSATRAFVMQFDEPTRGQIRDVFLKALKRVFMISVAFGGTAFVAALFEKDIPLRKELDTEYGLEEREVEKENAA</sequence>
<evidence type="ECO:0000256" key="7">
    <source>
        <dbReference type="SAM" id="MobiDB-lite"/>
    </source>
</evidence>
<feature type="transmembrane region" description="Helical" evidence="8">
    <location>
        <begin position="65"/>
        <end position="90"/>
    </location>
</feature>
<evidence type="ECO:0000256" key="6">
    <source>
        <dbReference type="ARBA" id="ARBA00023180"/>
    </source>
</evidence>
<feature type="transmembrane region" description="Helical" evidence="8">
    <location>
        <begin position="420"/>
        <end position="442"/>
    </location>
</feature>
<dbReference type="GO" id="GO:0005886">
    <property type="term" value="C:plasma membrane"/>
    <property type="evidence" value="ECO:0007669"/>
    <property type="project" value="TreeGrafter"/>
</dbReference>
<proteinExistence type="predicted"/>
<feature type="transmembrane region" description="Helical" evidence="8">
    <location>
        <begin position="330"/>
        <end position="354"/>
    </location>
</feature>
<dbReference type="PROSITE" id="PS50850">
    <property type="entry name" value="MFS"/>
    <property type="match status" value="1"/>
</dbReference>
<name>A0A0N8H777_9HYPO</name>
<feature type="transmembrane region" description="Helical" evidence="8">
    <location>
        <begin position="463"/>
        <end position="484"/>
    </location>
</feature>
<keyword evidence="11" id="KW-1185">Reference proteome</keyword>
<keyword evidence="6" id="KW-0325">Glycoprotein</keyword>
<evidence type="ECO:0000313" key="10">
    <source>
        <dbReference type="EMBL" id="KPM41004.1"/>
    </source>
</evidence>
<dbReference type="GO" id="GO:0022857">
    <property type="term" value="F:transmembrane transporter activity"/>
    <property type="evidence" value="ECO:0007669"/>
    <property type="project" value="InterPro"/>
</dbReference>
<dbReference type="AlphaFoldDB" id="A0A0N8H777"/>
<dbReference type="Gene3D" id="1.20.1250.20">
    <property type="entry name" value="MFS general substrate transporter like domains"/>
    <property type="match status" value="1"/>
</dbReference>
<gene>
    <name evidence="10" type="ORF">AK830_g5535</name>
</gene>
<dbReference type="Gene3D" id="1.20.1720.10">
    <property type="entry name" value="Multidrug resistance protein D"/>
    <property type="match status" value="1"/>
</dbReference>
<feature type="transmembrane region" description="Helical" evidence="8">
    <location>
        <begin position="133"/>
        <end position="156"/>
    </location>
</feature>
<evidence type="ECO:0000313" key="11">
    <source>
        <dbReference type="Proteomes" id="UP000050424"/>
    </source>
</evidence>
<accession>A0A0N8H777</accession>
<evidence type="ECO:0000256" key="2">
    <source>
        <dbReference type="ARBA" id="ARBA00022448"/>
    </source>
</evidence>
<protein>
    <recommendedName>
        <fullName evidence="9">Major facilitator superfamily (MFS) profile domain-containing protein</fullName>
    </recommendedName>
</protein>
<dbReference type="InterPro" id="IPR020846">
    <property type="entry name" value="MFS_dom"/>
</dbReference>
<dbReference type="EMBL" id="LKCW01000072">
    <property type="protein sequence ID" value="KPM41004.1"/>
    <property type="molecule type" value="Genomic_DNA"/>
</dbReference>
<feature type="transmembrane region" description="Helical" evidence="8">
    <location>
        <begin position="395"/>
        <end position="414"/>
    </location>
</feature>
<dbReference type="InterPro" id="IPR011701">
    <property type="entry name" value="MFS"/>
</dbReference>
<dbReference type="Pfam" id="PF07690">
    <property type="entry name" value="MFS_1"/>
    <property type="match status" value="1"/>
</dbReference>
<dbReference type="PANTHER" id="PTHR23501:SF187">
    <property type="entry name" value="MAJOR FACILITATOR SUPERFAMILY (MFS) PROFILE DOMAIN-CONTAINING PROTEIN"/>
    <property type="match status" value="1"/>
</dbReference>
<dbReference type="Proteomes" id="UP000050424">
    <property type="component" value="Unassembled WGS sequence"/>
</dbReference>
<feature type="transmembrane region" description="Helical" evidence="8">
    <location>
        <begin position="261"/>
        <end position="285"/>
    </location>
</feature>
<evidence type="ECO:0000256" key="5">
    <source>
        <dbReference type="ARBA" id="ARBA00023136"/>
    </source>
</evidence>